<evidence type="ECO:0000256" key="1">
    <source>
        <dbReference type="ARBA" id="ARBA00022676"/>
    </source>
</evidence>
<organism evidence="3 4">
    <name type="scientific">Polynucleobacter antarcticus</name>
    <dbReference type="NCBI Taxonomy" id="1743162"/>
    <lineage>
        <taxon>Bacteria</taxon>
        <taxon>Pseudomonadati</taxon>
        <taxon>Pseudomonadota</taxon>
        <taxon>Betaproteobacteria</taxon>
        <taxon>Burkholderiales</taxon>
        <taxon>Burkholderiaceae</taxon>
        <taxon>Polynucleobacter</taxon>
    </lineage>
</organism>
<dbReference type="GO" id="GO:0008713">
    <property type="term" value="F:ADP-heptose-lipopolysaccharide heptosyltransferase activity"/>
    <property type="evidence" value="ECO:0007669"/>
    <property type="project" value="TreeGrafter"/>
</dbReference>
<reference evidence="3 4" key="1">
    <citation type="submission" date="2018-04" db="EMBL/GenBank/DDBJ databases">
        <title>Polynucleobacter sp. LimPoW16 genome.</title>
        <authorList>
            <person name="Hahn M.W."/>
        </authorList>
    </citation>
    <scope>NUCLEOTIDE SEQUENCE [LARGE SCALE GENOMIC DNA]</scope>
    <source>
        <strain evidence="3 4">LimPoW16</strain>
    </source>
</reference>
<keyword evidence="2 3" id="KW-0808">Transferase</keyword>
<proteinExistence type="predicted"/>
<dbReference type="InterPro" id="IPR002201">
    <property type="entry name" value="Glyco_trans_9"/>
</dbReference>
<dbReference type="InterPro" id="IPR051199">
    <property type="entry name" value="LPS_LOS_Heptosyltrfase"/>
</dbReference>
<sequence>MTISVNTMRAIDHWVGVPLCAIASPIVALMDGVKNIFTRGAAAPQKLLFIELSEMGSAILVDPAMRNAQARGAEIFFLIFKSNRASLTLLNTVKPENIFTIDSSSLLGLIKDTLHFLIVARKHRIDTVIDLELFSRFTALLTGLCGARRRVGYHIFHGEGLWRGFMLTRKVHYNPHIHITKNFLSLIHAAFAQKIEVPFSKIQIADSEVRLEQAVIDPTVLNTVRERIETLSQATGIEFTQGKQRLILVNPNASDLLVQRRWAQQRFSELIQGLSERYPKDLILITGSPAEFDYVEKVRSVANVKHALNFAGQVSFAELPPLYTLSDVMVTNDSGPGHFSAVTALRTVVLFGPETPALYGSIGKSIAITANLACSPCVSAANHRKTPCHDNVCMQAITVSQVLEKMAYQLSEADKEKSR</sequence>
<dbReference type="RefSeq" id="WP_173943047.1">
    <property type="nucleotide sequence ID" value="NZ_CBCSCD010000001.1"/>
</dbReference>
<dbReference type="EMBL" id="CP028941">
    <property type="protein sequence ID" value="QKM62887.1"/>
    <property type="molecule type" value="Genomic_DNA"/>
</dbReference>
<name>A0A6M9PVD8_9BURK</name>
<dbReference type="Gene3D" id="3.40.50.2000">
    <property type="entry name" value="Glycogen Phosphorylase B"/>
    <property type="match status" value="2"/>
</dbReference>
<accession>A0A6M9PVD8</accession>
<keyword evidence="1" id="KW-0328">Glycosyltransferase</keyword>
<evidence type="ECO:0000313" key="4">
    <source>
        <dbReference type="Proteomes" id="UP000500806"/>
    </source>
</evidence>
<dbReference type="PANTHER" id="PTHR30160:SF1">
    <property type="entry name" value="LIPOPOLYSACCHARIDE 1,2-N-ACETYLGLUCOSAMINETRANSFERASE-RELATED"/>
    <property type="match status" value="1"/>
</dbReference>
<dbReference type="SUPFAM" id="SSF53756">
    <property type="entry name" value="UDP-Glycosyltransferase/glycogen phosphorylase"/>
    <property type="match status" value="1"/>
</dbReference>
<evidence type="ECO:0000313" key="3">
    <source>
        <dbReference type="EMBL" id="QKM62887.1"/>
    </source>
</evidence>
<dbReference type="GO" id="GO:0005829">
    <property type="term" value="C:cytosol"/>
    <property type="evidence" value="ECO:0007669"/>
    <property type="project" value="TreeGrafter"/>
</dbReference>
<keyword evidence="4" id="KW-1185">Reference proteome</keyword>
<evidence type="ECO:0000256" key="2">
    <source>
        <dbReference type="ARBA" id="ARBA00022679"/>
    </source>
</evidence>
<protein>
    <submittedName>
        <fullName evidence="3">Glycosyltransferase family 9 protein</fullName>
    </submittedName>
</protein>
<dbReference type="Pfam" id="PF01075">
    <property type="entry name" value="Glyco_transf_9"/>
    <property type="match status" value="1"/>
</dbReference>
<dbReference type="PANTHER" id="PTHR30160">
    <property type="entry name" value="TETRAACYLDISACCHARIDE 4'-KINASE-RELATED"/>
    <property type="match status" value="1"/>
</dbReference>
<dbReference type="GO" id="GO:0009244">
    <property type="term" value="P:lipopolysaccharide core region biosynthetic process"/>
    <property type="evidence" value="ECO:0007669"/>
    <property type="project" value="TreeGrafter"/>
</dbReference>
<dbReference type="CDD" id="cd03789">
    <property type="entry name" value="GT9_LPS_heptosyltransferase"/>
    <property type="match status" value="1"/>
</dbReference>
<dbReference type="AlphaFoldDB" id="A0A6M9PVD8"/>
<dbReference type="Proteomes" id="UP000500806">
    <property type="component" value="Chromosome"/>
</dbReference>
<dbReference type="KEGG" id="pani:DCO16_07350"/>
<gene>
    <name evidence="3" type="ORF">DCO16_07350</name>
</gene>